<dbReference type="CDD" id="cd00383">
    <property type="entry name" value="trans_reg_C"/>
    <property type="match status" value="1"/>
</dbReference>
<name>A0A545UJ23_9GAMM</name>
<dbReference type="AlphaFoldDB" id="A0A545UJ23"/>
<dbReference type="GO" id="GO:0000976">
    <property type="term" value="F:transcription cis-regulatory region binding"/>
    <property type="evidence" value="ECO:0007669"/>
    <property type="project" value="TreeGrafter"/>
</dbReference>
<dbReference type="InterPro" id="IPR001789">
    <property type="entry name" value="Sig_transdc_resp-reg_receiver"/>
</dbReference>
<evidence type="ECO:0000256" key="4">
    <source>
        <dbReference type="ARBA" id="ARBA00023125"/>
    </source>
</evidence>
<dbReference type="Gene3D" id="1.10.10.10">
    <property type="entry name" value="Winged helix-like DNA-binding domain superfamily/Winged helix DNA-binding domain"/>
    <property type="match status" value="1"/>
</dbReference>
<keyword evidence="11" id="KW-1185">Reference proteome</keyword>
<protein>
    <submittedName>
        <fullName evidence="10">Response regulator</fullName>
    </submittedName>
</protein>
<dbReference type="PANTHER" id="PTHR48111">
    <property type="entry name" value="REGULATOR OF RPOS"/>
    <property type="match status" value="1"/>
</dbReference>
<dbReference type="OrthoDB" id="9802426at2"/>
<evidence type="ECO:0000256" key="3">
    <source>
        <dbReference type="ARBA" id="ARBA00023015"/>
    </source>
</evidence>
<dbReference type="SMART" id="SM00448">
    <property type="entry name" value="REC"/>
    <property type="match status" value="1"/>
</dbReference>
<dbReference type="PROSITE" id="PS50110">
    <property type="entry name" value="RESPONSE_REGULATORY"/>
    <property type="match status" value="1"/>
</dbReference>
<keyword evidence="1 6" id="KW-0597">Phosphoprotein</keyword>
<dbReference type="GO" id="GO:0032993">
    <property type="term" value="C:protein-DNA complex"/>
    <property type="evidence" value="ECO:0007669"/>
    <property type="project" value="TreeGrafter"/>
</dbReference>
<dbReference type="RefSeq" id="WP_142891538.1">
    <property type="nucleotide sequence ID" value="NZ_ML660160.1"/>
</dbReference>
<dbReference type="GO" id="GO:0005829">
    <property type="term" value="C:cytosol"/>
    <property type="evidence" value="ECO:0007669"/>
    <property type="project" value="TreeGrafter"/>
</dbReference>
<dbReference type="SUPFAM" id="SSF46894">
    <property type="entry name" value="C-terminal effector domain of the bipartite response regulators"/>
    <property type="match status" value="1"/>
</dbReference>
<sequence>MSEQSNSKQSSTANILVVEDDLEISENLNLFLKASNFNTHHLDSGEHVVKTVRENQPDIILLDIMLPVVDGLECCRQIREFSDIPIIMMTAKVEEIDRLIGLEAGADDYVCKPFSAVELILRIKAILRRTQKPKAIRKLELNLETFILSYQQSTVELTNLEFGLFKLLYQHPERIYSRAQILDLAYPDMRDISDRAIDSHIKNIRKKAIELGLEKSPIESVYGAGYRYIDPD</sequence>
<feature type="modified residue" description="4-aspartylphosphate" evidence="6">
    <location>
        <position position="63"/>
    </location>
</feature>
<evidence type="ECO:0000256" key="5">
    <source>
        <dbReference type="ARBA" id="ARBA00023163"/>
    </source>
</evidence>
<dbReference type="InterPro" id="IPR011006">
    <property type="entry name" value="CheY-like_superfamily"/>
</dbReference>
<dbReference type="FunFam" id="3.40.50.2300:FF:000001">
    <property type="entry name" value="DNA-binding response regulator PhoB"/>
    <property type="match status" value="1"/>
</dbReference>
<dbReference type="GO" id="GO:0000156">
    <property type="term" value="F:phosphorelay response regulator activity"/>
    <property type="evidence" value="ECO:0007669"/>
    <property type="project" value="TreeGrafter"/>
</dbReference>
<keyword evidence="2" id="KW-0902">Two-component regulatory system</keyword>
<evidence type="ECO:0000256" key="6">
    <source>
        <dbReference type="PROSITE-ProRule" id="PRU00169"/>
    </source>
</evidence>
<dbReference type="InterPro" id="IPR039420">
    <property type="entry name" value="WalR-like"/>
</dbReference>
<evidence type="ECO:0000256" key="2">
    <source>
        <dbReference type="ARBA" id="ARBA00023012"/>
    </source>
</evidence>
<dbReference type="Pfam" id="PF00486">
    <property type="entry name" value="Trans_reg_C"/>
    <property type="match status" value="1"/>
</dbReference>
<evidence type="ECO:0000259" key="8">
    <source>
        <dbReference type="PROSITE" id="PS50110"/>
    </source>
</evidence>
<comment type="caution">
    <text evidence="10">The sequence shown here is derived from an EMBL/GenBank/DDBJ whole genome shotgun (WGS) entry which is preliminary data.</text>
</comment>
<dbReference type="Gene3D" id="6.10.250.690">
    <property type="match status" value="1"/>
</dbReference>
<evidence type="ECO:0000313" key="10">
    <source>
        <dbReference type="EMBL" id="TQV89474.1"/>
    </source>
</evidence>
<reference evidence="10 11" key="1">
    <citation type="submission" date="2019-07" db="EMBL/GenBank/DDBJ databases">
        <title>Draft genome for Aliikangiella sp. M105.</title>
        <authorList>
            <person name="Wang G."/>
        </authorList>
    </citation>
    <scope>NUCLEOTIDE SEQUENCE [LARGE SCALE GENOMIC DNA]</scope>
    <source>
        <strain evidence="10 11">M105</strain>
    </source>
</reference>
<dbReference type="SUPFAM" id="SSF52172">
    <property type="entry name" value="CheY-like"/>
    <property type="match status" value="1"/>
</dbReference>
<dbReference type="SMART" id="SM00862">
    <property type="entry name" value="Trans_reg_C"/>
    <property type="match status" value="1"/>
</dbReference>
<evidence type="ECO:0000256" key="1">
    <source>
        <dbReference type="ARBA" id="ARBA00022553"/>
    </source>
</evidence>
<feature type="DNA-binding region" description="OmpR/PhoB-type" evidence="7">
    <location>
        <begin position="131"/>
        <end position="230"/>
    </location>
</feature>
<evidence type="ECO:0000313" key="11">
    <source>
        <dbReference type="Proteomes" id="UP000315439"/>
    </source>
</evidence>
<evidence type="ECO:0000259" key="9">
    <source>
        <dbReference type="PROSITE" id="PS51755"/>
    </source>
</evidence>
<dbReference type="Pfam" id="PF00072">
    <property type="entry name" value="Response_reg"/>
    <property type="match status" value="1"/>
</dbReference>
<feature type="domain" description="Response regulatory" evidence="8">
    <location>
        <begin position="14"/>
        <end position="127"/>
    </location>
</feature>
<gene>
    <name evidence="10" type="ORF">FLL46_00920</name>
</gene>
<accession>A0A545UJ23</accession>
<organism evidence="10 11">
    <name type="scientific">Aliikangiella coralliicola</name>
    <dbReference type="NCBI Taxonomy" id="2592383"/>
    <lineage>
        <taxon>Bacteria</taxon>
        <taxon>Pseudomonadati</taxon>
        <taxon>Pseudomonadota</taxon>
        <taxon>Gammaproteobacteria</taxon>
        <taxon>Oceanospirillales</taxon>
        <taxon>Pleioneaceae</taxon>
        <taxon>Aliikangiella</taxon>
    </lineage>
</organism>
<dbReference type="InterPro" id="IPR001867">
    <property type="entry name" value="OmpR/PhoB-type_DNA-bd"/>
</dbReference>
<keyword evidence="5" id="KW-0804">Transcription</keyword>
<dbReference type="PANTHER" id="PTHR48111:SF4">
    <property type="entry name" value="DNA-BINDING DUAL TRANSCRIPTIONAL REGULATOR OMPR"/>
    <property type="match status" value="1"/>
</dbReference>
<dbReference type="Proteomes" id="UP000315439">
    <property type="component" value="Unassembled WGS sequence"/>
</dbReference>
<dbReference type="InterPro" id="IPR016032">
    <property type="entry name" value="Sig_transdc_resp-reg_C-effctor"/>
</dbReference>
<proteinExistence type="predicted"/>
<dbReference type="PROSITE" id="PS51755">
    <property type="entry name" value="OMPR_PHOB"/>
    <property type="match status" value="1"/>
</dbReference>
<feature type="domain" description="OmpR/PhoB-type" evidence="9">
    <location>
        <begin position="131"/>
        <end position="230"/>
    </location>
</feature>
<keyword evidence="3" id="KW-0805">Transcription regulation</keyword>
<dbReference type="Gene3D" id="3.40.50.2300">
    <property type="match status" value="1"/>
</dbReference>
<keyword evidence="4 7" id="KW-0238">DNA-binding</keyword>
<dbReference type="GO" id="GO:0006355">
    <property type="term" value="P:regulation of DNA-templated transcription"/>
    <property type="evidence" value="ECO:0007669"/>
    <property type="project" value="InterPro"/>
</dbReference>
<evidence type="ECO:0000256" key="7">
    <source>
        <dbReference type="PROSITE-ProRule" id="PRU01091"/>
    </source>
</evidence>
<dbReference type="InterPro" id="IPR036388">
    <property type="entry name" value="WH-like_DNA-bd_sf"/>
</dbReference>
<dbReference type="EMBL" id="VIKS01000001">
    <property type="protein sequence ID" value="TQV89474.1"/>
    <property type="molecule type" value="Genomic_DNA"/>
</dbReference>